<dbReference type="InterPro" id="IPR025614">
    <property type="entry name" value="Cell_morpho_N"/>
</dbReference>
<evidence type="ECO:0000259" key="2">
    <source>
        <dbReference type="Pfam" id="PF14222"/>
    </source>
</evidence>
<gene>
    <name evidence="3" type="ORF">HF086_004512</name>
</gene>
<accession>A0A922SAQ5</accession>
<protein>
    <recommendedName>
        <fullName evidence="2">Cell morphogenesis protein N-terminal domain-containing protein</fullName>
    </recommendedName>
</protein>
<proteinExistence type="predicted"/>
<dbReference type="Pfam" id="PF14222">
    <property type="entry name" value="MOR2-PAG1_N"/>
    <property type="match status" value="2"/>
</dbReference>
<dbReference type="GO" id="GO:0005938">
    <property type="term" value="C:cell cortex"/>
    <property type="evidence" value="ECO:0007669"/>
    <property type="project" value="TreeGrafter"/>
</dbReference>
<dbReference type="PANTHER" id="PTHR12295">
    <property type="entry name" value="FURRY-RELATED"/>
    <property type="match status" value="1"/>
</dbReference>
<dbReference type="InterPro" id="IPR016024">
    <property type="entry name" value="ARM-type_fold"/>
</dbReference>
<dbReference type="PANTHER" id="PTHR12295:SF30">
    <property type="entry name" value="PROTEIN FURRY"/>
    <property type="match status" value="1"/>
</dbReference>
<feature type="region of interest" description="Disordered" evidence="1">
    <location>
        <begin position="1"/>
        <end position="50"/>
    </location>
</feature>
<dbReference type="InterPro" id="IPR039867">
    <property type="entry name" value="Furry/Tao3/Mor2"/>
</dbReference>
<name>A0A922SAQ5_SPOEX</name>
<feature type="domain" description="Cell morphogenesis protein N-terminal" evidence="2">
    <location>
        <begin position="251"/>
        <end position="637"/>
    </location>
</feature>
<feature type="compositionally biased region" description="Polar residues" evidence="1">
    <location>
        <begin position="9"/>
        <end position="26"/>
    </location>
</feature>
<evidence type="ECO:0000313" key="4">
    <source>
        <dbReference type="Proteomes" id="UP000814243"/>
    </source>
</evidence>
<dbReference type="AlphaFoldDB" id="A0A922SAQ5"/>
<reference evidence="3" key="1">
    <citation type="journal article" date="2021" name="G3 (Bethesda)">
        <title>Genome and transcriptome analysis of the beet armyworm Spodoptera exigua reveals targets for pest control. .</title>
        <authorList>
            <person name="Simon S."/>
            <person name="Breeschoten T."/>
            <person name="Jansen H.J."/>
            <person name="Dirks R.P."/>
            <person name="Schranz M.E."/>
            <person name="Ros V.I.D."/>
        </authorList>
    </citation>
    <scope>NUCLEOTIDE SEQUENCE</scope>
    <source>
        <strain evidence="3">TB_SE_WUR_2020</strain>
    </source>
</reference>
<sequence>MMTSEESDSQSTIISETHNEDVSVSGTEDAPSSMVSESEAESEGSVLSEARHEAEPFTFFSDASNELVGSVHEKPTQPVTDFRSVSNSVGVAAYVASRGSMLPWGGHKGPVPPADSDLRPGEFVMRLLFTEFTVQAERKMEAVMAEPLEKPLAKTLQRGEDPQLDQILLAFGTVAEHCLPSLLRALFGWLERQMADSPQLSEQAKKPHQDLRNKRSCSHTDFFAGSIIYIVSGSGAGTETVERSSEELQAERRDLAVEFLFCLALIEVLKQLPFHPGHEDLVQYIENVAFKRFNYKEGLQSNPNAANVHLIADLYAEVVAVLAQSRFASVKKRFTAELKELKSREPSPHTTQSIISLLMGMKFFRVKMVPIEEFEASFQFLQECAHYFLEVKDKDIRHALAGLFVEILVPVAATVKNEVNVPCLKNFVEMLYSHTLDTSTKSKHRLALFPLVTCLLCVSQKQFFLANWHCFLAMCLSHLKNRDPKMCRVALESLYRLLWVYMIRIKCESNSATQSRLQSIVNSLFPKGSKGVVPRDMPLNIFVKIIQFIAQERLDFAMREIVFDLLMVGRPIKIILTPERMSIGLRAFLVVADSLQQKEGEPPMPRTSGTLPSGNTLRVKKTFLNKMLTDETARSIVLKFNICRCRLIPEGMSSSELVDLLSRLTVHMDEELRGLSFQSLQTLIVDFPEWRQDVLAGFTQFLAKEVQDTSPQLVENGLRMLLQLLTSWKNGEPTAGSVPTKQEPLASVIRGAEALGLVMLCQCKAYPRRLAVHVLREAKYLLEKLQLTRDEPALIDAADAHTALLAEKCLPLLPQAEKTAIALAGQVDLIWLAERTHAVWTSARIVGVAAHPMAPTLGRPVNDNRASLLSRGPALPRKPEKERDGYMQVWKYYMTMAYLVVPAVPSPVIRCASPDLSLSSSPDSLSERSGGEGRGSQAAPGSLHKLAVPLARCEVPEVRDAAVAACGNINPDALKDLMEELLPLLREAVDRKQENMRRRRRRDALRLHLNKMLLLIAQKKTFANSAFALEGGSLHPTLTEYLDGVRQCLEVDAEKDAPAAREQRITFADFVTELIKSFPLEMYGSLMKKELQRNLFALFAGWCGPLARHLGSLVPQPAQLENDDRLNLSALKAMSAVVCCGRCFDPTALAEDGSLYPWLREMLSSPNDKIYELARETIVLLLDCNPDIGPLLDWTVDACFTGSTRVADGCFMALATLFSAR</sequence>
<feature type="region of interest" description="Disordered" evidence="1">
    <location>
        <begin position="916"/>
        <end position="941"/>
    </location>
</feature>
<dbReference type="GO" id="GO:0030427">
    <property type="term" value="C:site of polarized growth"/>
    <property type="evidence" value="ECO:0007669"/>
    <property type="project" value="TreeGrafter"/>
</dbReference>
<dbReference type="SUPFAM" id="SSF48371">
    <property type="entry name" value="ARM repeat"/>
    <property type="match status" value="1"/>
</dbReference>
<dbReference type="GO" id="GO:0000902">
    <property type="term" value="P:cell morphogenesis"/>
    <property type="evidence" value="ECO:0007669"/>
    <property type="project" value="InterPro"/>
</dbReference>
<dbReference type="GO" id="GO:0031175">
    <property type="term" value="P:neuron projection development"/>
    <property type="evidence" value="ECO:0007669"/>
    <property type="project" value="TreeGrafter"/>
</dbReference>
<feature type="domain" description="Cell morphogenesis protein N-terminal" evidence="2">
    <location>
        <begin position="646"/>
        <end position="729"/>
    </location>
</feature>
<dbReference type="Proteomes" id="UP000814243">
    <property type="component" value="Unassembled WGS sequence"/>
</dbReference>
<evidence type="ECO:0000256" key="1">
    <source>
        <dbReference type="SAM" id="MobiDB-lite"/>
    </source>
</evidence>
<evidence type="ECO:0000313" key="3">
    <source>
        <dbReference type="EMBL" id="KAH9630379.1"/>
    </source>
</evidence>
<organism evidence="3 4">
    <name type="scientific">Spodoptera exigua</name>
    <name type="common">Beet armyworm</name>
    <name type="synonym">Noctua fulgens</name>
    <dbReference type="NCBI Taxonomy" id="7107"/>
    <lineage>
        <taxon>Eukaryota</taxon>
        <taxon>Metazoa</taxon>
        <taxon>Ecdysozoa</taxon>
        <taxon>Arthropoda</taxon>
        <taxon>Hexapoda</taxon>
        <taxon>Insecta</taxon>
        <taxon>Pterygota</taxon>
        <taxon>Neoptera</taxon>
        <taxon>Endopterygota</taxon>
        <taxon>Lepidoptera</taxon>
        <taxon>Glossata</taxon>
        <taxon>Ditrysia</taxon>
        <taxon>Noctuoidea</taxon>
        <taxon>Noctuidae</taxon>
        <taxon>Amphipyrinae</taxon>
        <taxon>Spodoptera</taxon>
    </lineage>
</organism>
<dbReference type="EMBL" id="JACEFF010000826">
    <property type="protein sequence ID" value="KAH9630379.1"/>
    <property type="molecule type" value="Genomic_DNA"/>
</dbReference>
<comment type="caution">
    <text evidence="3">The sequence shown here is derived from an EMBL/GenBank/DDBJ whole genome shotgun (WGS) entry which is preliminary data.</text>
</comment>
<feature type="compositionally biased region" description="Low complexity" evidence="1">
    <location>
        <begin position="32"/>
        <end position="48"/>
    </location>
</feature>